<sequence>MHKASPRTTCIHSKTACYFSNYLKSCQRQQQRYFQRT</sequence>
<evidence type="ECO:0000313" key="1">
    <source>
        <dbReference type="EMBL" id="GKU96237.1"/>
    </source>
</evidence>
<name>A0AAV5IB35_9ROSI</name>
<gene>
    <name evidence="1" type="ORF">SLEP1_g9493</name>
</gene>
<reference evidence="1 2" key="1">
    <citation type="journal article" date="2021" name="Commun. Biol.">
        <title>The genome of Shorea leprosula (Dipterocarpaceae) highlights the ecological relevance of drought in aseasonal tropical rainforests.</title>
        <authorList>
            <person name="Ng K.K.S."/>
            <person name="Kobayashi M.J."/>
            <person name="Fawcett J.A."/>
            <person name="Hatakeyama M."/>
            <person name="Paape T."/>
            <person name="Ng C.H."/>
            <person name="Ang C.C."/>
            <person name="Tnah L.H."/>
            <person name="Lee C.T."/>
            <person name="Nishiyama T."/>
            <person name="Sese J."/>
            <person name="O'Brien M.J."/>
            <person name="Copetti D."/>
            <person name="Mohd Noor M.I."/>
            <person name="Ong R.C."/>
            <person name="Putra M."/>
            <person name="Sireger I.Z."/>
            <person name="Indrioko S."/>
            <person name="Kosugi Y."/>
            <person name="Izuno A."/>
            <person name="Isagi Y."/>
            <person name="Lee S.L."/>
            <person name="Shimizu K.K."/>
        </authorList>
    </citation>
    <scope>NUCLEOTIDE SEQUENCE [LARGE SCALE GENOMIC DNA]</scope>
    <source>
        <strain evidence="1">214</strain>
    </source>
</reference>
<comment type="caution">
    <text evidence="1">The sequence shown here is derived from an EMBL/GenBank/DDBJ whole genome shotgun (WGS) entry which is preliminary data.</text>
</comment>
<accession>A0AAV5IB35</accession>
<keyword evidence="2" id="KW-1185">Reference proteome</keyword>
<protein>
    <submittedName>
        <fullName evidence="1">Uncharacterized protein</fullName>
    </submittedName>
</protein>
<dbReference type="Proteomes" id="UP001054252">
    <property type="component" value="Unassembled WGS sequence"/>
</dbReference>
<organism evidence="1 2">
    <name type="scientific">Rubroshorea leprosula</name>
    <dbReference type="NCBI Taxonomy" id="152421"/>
    <lineage>
        <taxon>Eukaryota</taxon>
        <taxon>Viridiplantae</taxon>
        <taxon>Streptophyta</taxon>
        <taxon>Embryophyta</taxon>
        <taxon>Tracheophyta</taxon>
        <taxon>Spermatophyta</taxon>
        <taxon>Magnoliopsida</taxon>
        <taxon>eudicotyledons</taxon>
        <taxon>Gunneridae</taxon>
        <taxon>Pentapetalae</taxon>
        <taxon>rosids</taxon>
        <taxon>malvids</taxon>
        <taxon>Malvales</taxon>
        <taxon>Dipterocarpaceae</taxon>
        <taxon>Rubroshorea</taxon>
    </lineage>
</organism>
<dbReference type="EMBL" id="BPVZ01000010">
    <property type="protein sequence ID" value="GKU96237.1"/>
    <property type="molecule type" value="Genomic_DNA"/>
</dbReference>
<dbReference type="AlphaFoldDB" id="A0AAV5IB35"/>
<evidence type="ECO:0000313" key="2">
    <source>
        <dbReference type="Proteomes" id="UP001054252"/>
    </source>
</evidence>
<proteinExistence type="predicted"/>